<dbReference type="Proteomes" id="UP000281553">
    <property type="component" value="Unassembled WGS sequence"/>
</dbReference>
<reference evidence="1 2" key="1">
    <citation type="submission" date="2018-11" db="EMBL/GenBank/DDBJ databases">
        <authorList>
            <consortium name="Pathogen Informatics"/>
        </authorList>
    </citation>
    <scope>NUCLEOTIDE SEQUENCE [LARGE SCALE GENOMIC DNA]</scope>
</reference>
<proteinExistence type="predicted"/>
<protein>
    <submittedName>
        <fullName evidence="1">Uncharacterized protein</fullName>
    </submittedName>
</protein>
<name>A0A3P7QXY2_DIBLA</name>
<dbReference type="AlphaFoldDB" id="A0A3P7QXY2"/>
<dbReference type="EMBL" id="UYRU01089474">
    <property type="protein sequence ID" value="VDN36752.1"/>
    <property type="molecule type" value="Genomic_DNA"/>
</dbReference>
<gene>
    <name evidence="1" type="ORF">DILT_LOCUS17122</name>
</gene>
<keyword evidence="2" id="KW-1185">Reference proteome</keyword>
<dbReference type="OrthoDB" id="10546087at2759"/>
<evidence type="ECO:0000313" key="2">
    <source>
        <dbReference type="Proteomes" id="UP000281553"/>
    </source>
</evidence>
<organism evidence="1 2">
    <name type="scientific">Dibothriocephalus latus</name>
    <name type="common">Fish tapeworm</name>
    <name type="synonym">Diphyllobothrium latum</name>
    <dbReference type="NCBI Taxonomy" id="60516"/>
    <lineage>
        <taxon>Eukaryota</taxon>
        <taxon>Metazoa</taxon>
        <taxon>Spiralia</taxon>
        <taxon>Lophotrochozoa</taxon>
        <taxon>Platyhelminthes</taxon>
        <taxon>Cestoda</taxon>
        <taxon>Eucestoda</taxon>
        <taxon>Diphyllobothriidea</taxon>
        <taxon>Diphyllobothriidae</taxon>
        <taxon>Dibothriocephalus</taxon>
    </lineage>
</organism>
<sequence>MILRPSWIKPGEWHQLVGKSRVSVVRFDETALCHRAEYPVSTMVKADQQEGLSHHLVANYDLLHACNRHSLAQLAHICSIKKNER</sequence>
<accession>A0A3P7QXY2</accession>
<evidence type="ECO:0000313" key="1">
    <source>
        <dbReference type="EMBL" id="VDN36752.1"/>
    </source>
</evidence>